<keyword evidence="4" id="KW-0378">Hydrolase</keyword>
<evidence type="ECO:0000313" key="4">
    <source>
        <dbReference type="EMBL" id="MCI3245701.1"/>
    </source>
</evidence>
<dbReference type="InterPro" id="IPR036663">
    <property type="entry name" value="Fumarylacetoacetase_C_sf"/>
</dbReference>
<dbReference type="GO" id="GO:0016787">
    <property type="term" value="F:hydrolase activity"/>
    <property type="evidence" value="ECO:0007669"/>
    <property type="project" value="UniProtKB-KW"/>
</dbReference>
<protein>
    <submittedName>
        <fullName evidence="4">Fumarylacetoacetate hydrolase family protein</fullName>
    </submittedName>
</protein>
<gene>
    <name evidence="4" type="ORF">MQN93_38945</name>
</gene>
<name>A0ABS9XUG8_9ACTN</name>
<keyword evidence="2" id="KW-0479">Metal-binding</keyword>
<dbReference type="RefSeq" id="WP_242713199.1">
    <property type="nucleotide sequence ID" value="NZ_JALDAX010000024.1"/>
</dbReference>
<proteinExistence type="inferred from homology"/>
<dbReference type="Pfam" id="PF01557">
    <property type="entry name" value="FAA_hydrolase"/>
    <property type="match status" value="1"/>
</dbReference>
<dbReference type="SUPFAM" id="SSF56529">
    <property type="entry name" value="FAH"/>
    <property type="match status" value="1"/>
</dbReference>
<dbReference type="PANTHER" id="PTHR42796:SF4">
    <property type="entry name" value="FUMARYLACETOACETATE HYDROLASE DOMAIN-CONTAINING PROTEIN 2A"/>
    <property type="match status" value="1"/>
</dbReference>
<dbReference type="PANTHER" id="PTHR42796">
    <property type="entry name" value="FUMARYLACETOACETATE HYDROLASE DOMAIN-CONTAINING PROTEIN 2A-RELATED"/>
    <property type="match status" value="1"/>
</dbReference>
<dbReference type="Gene3D" id="3.90.850.10">
    <property type="entry name" value="Fumarylacetoacetase-like, C-terminal domain"/>
    <property type="match status" value="1"/>
</dbReference>
<sequence length="298" mass="31501">MTAPSAVDWTGGLGLARTATDDGPVVVLRRDADPAAAIALVDGQRHPDLPALLDAAAGDPSRITAGEVLDAPDRSLLSPVGRPGKIICIGQNYLDHVREGGRTGGPAYPDLFPKWHTCLSGPYADVPLPPESDQIDYESELAVVIGRRVRRVTAESASDVVFGYTAASDGSVRDYQVHTGQRTAGKAWDSLTPLGPVVVPAETLGGDRPDLAITGVLDGQVVQDDRTAKLLFGVPELIAYITTVMTLEPGDLILTGTPSGVGVARKPPLWLRDGSEFEVRIEGIGSLRNRYVAERVSP</sequence>
<evidence type="ECO:0000259" key="3">
    <source>
        <dbReference type="Pfam" id="PF01557"/>
    </source>
</evidence>
<feature type="domain" description="Fumarylacetoacetase-like C-terminal" evidence="3">
    <location>
        <begin position="85"/>
        <end position="290"/>
    </location>
</feature>
<reference evidence="4" key="1">
    <citation type="submission" date="2022-03" db="EMBL/GenBank/DDBJ databases">
        <title>Streptomyces 7R015 and 7R016 isolated from Barleria lupulina in Thailand.</title>
        <authorList>
            <person name="Kanchanasin P."/>
            <person name="Phongsopitanun W."/>
            <person name="Tanasupawat S."/>
        </authorList>
    </citation>
    <scope>NUCLEOTIDE SEQUENCE</scope>
    <source>
        <strain evidence="4">7R016</strain>
    </source>
</reference>
<dbReference type="InterPro" id="IPR011234">
    <property type="entry name" value="Fumarylacetoacetase-like_C"/>
</dbReference>
<comment type="similarity">
    <text evidence="1">Belongs to the FAH family.</text>
</comment>
<comment type="caution">
    <text evidence="4">The sequence shown here is derived from an EMBL/GenBank/DDBJ whole genome shotgun (WGS) entry which is preliminary data.</text>
</comment>
<accession>A0ABS9XUG8</accession>
<dbReference type="InterPro" id="IPR051121">
    <property type="entry name" value="FAH"/>
</dbReference>
<evidence type="ECO:0000256" key="2">
    <source>
        <dbReference type="ARBA" id="ARBA00022723"/>
    </source>
</evidence>
<evidence type="ECO:0000256" key="1">
    <source>
        <dbReference type="ARBA" id="ARBA00010211"/>
    </source>
</evidence>
<keyword evidence="5" id="KW-1185">Reference proteome</keyword>
<evidence type="ECO:0000313" key="5">
    <source>
        <dbReference type="Proteomes" id="UP001165270"/>
    </source>
</evidence>
<organism evidence="4 5">
    <name type="scientific">Streptomyces spinosisporus</name>
    <dbReference type="NCBI Taxonomy" id="2927582"/>
    <lineage>
        <taxon>Bacteria</taxon>
        <taxon>Bacillati</taxon>
        <taxon>Actinomycetota</taxon>
        <taxon>Actinomycetes</taxon>
        <taxon>Kitasatosporales</taxon>
        <taxon>Streptomycetaceae</taxon>
        <taxon>Streptomyces</taxon>
    </lineage>
</organism>
<dbReference type="Proteomes" id="UP001165270">
    <property type="component" value="Unassembled WGS sequence"/>
</dbReference>
<dbReference type="EMBL" id="JALDAX010000024">
    <property type="protein sequence ID" value="MCI3245701.1"/>
    <property type="molecule type" value="Genomic_DNA"/>
</dbReference>